<evidence type="ECO:0000256" key="10">
    <source>
        <dbReference type="ARBA" id="ARBA00023136"/>
    </source>
</evidence>
<feature type="transmembrane region" description="Helical" evidence="12">
    <location>
        <begin position="1221"/>
        <end position="1242"/>
    </location>
</feature>
<dbReference type="OrthoDB" id="48943at2759"/>
<protein>
    <submittedName>
        <fullName evidence="13">Putative integral membrane protein</fullName>
    </submittedName>
</protein>
<dbReference type="GO" id="GO:0046872">
    <property type="term" value="F:metal ion binding"/>
    <property type="evidence" value="ECO:0007669"/>
    <property type="project" value="UniProtKB-KW"/>
</dbReference>
<dbReference type="SUPFAM" id="SSF81660">
    <property type="entry name" value="Metal cation-transporting ATPase, ATP-binding domain N"/>
    <property type="match status" value="1"/>
</dbReference>
<dbReference type="PANTHER" id="PTHR45630:SF7">
    <property type="entry name" value="ENDOPLASMIC RETICULUM TRANSMEMBRANE HELIX TRANSLOCASE"/>
    <property type="match status" value="1"/>
</dbReference>
<dbReference type="GO" id="GO:0015662">
    <property type="term" value="F:P-type ion transporter activity"/>
    <property type="evidence" value="ECO:0007669"/>
    <property type="project" value="TreeGrafter"/>
</dbReference>
<dbReference type="PROSITE" id="PS00154">
    <property type="entry name" value="ATPASE_E1_E2"/>
    <property type="match status" value="1"/>
</dbReference>
<dbReference type="Proteomes" id="UP000236928">
    <property type="component" value="Unassembled WGS sequence"/>
</dbReference>
<feature type="region of interest" description="Disordered" evidence="11">
    <location>
        <begin position="845"/>
        <end position="871"/>
    </location>
</feature>
<accession>A0A2P4YZ33</accession>
<evidence type="ECO:0000256" key="9">
    <source>
        <dbReference type="ARBA" id="ARBA00022989"/>
    </source>
</evidence>
<evidence type="ECO:0000256" key="7">
    <source>
        <dbReference type="ARBA" id="ARBA00022842"/>
    </source>
</evidence>
<evidence type="ECO:0000256" key="11">
    <source>
        <dbReference type="SAM" id="MobiDB-lite"/>
    </source>
</evidence>
<comment type="subcellular location">
    <subcellularLocation>
        <location evidence="1">Membrane</location>
        <topology evidence="1">Multi-pass membrane protein</topology>
    </subcellularLocation>
</comment>
<dbReference type="GO" id="GO:0005789">
    <property type="term" value="C:endoplasmic reticulum membrane"/>
    <property type="evidence" value="ECO:0007669"/>
    <property type="project" value="TreeGrafter"/>
</dbReference>
<comment type="caution">
    <text evidence="13">The sequence shown here is derived from an EMBL/GenBank/DDBJ whole genome shotgun (WGS) entry which is preliminary data.</text>
</comment>
<dbReference type="VEuPathDB" id="CryptoDB:CmeUKMEL1_05085"/>
<keyword evidence="8" id="KW-1278">Translocase</keyword>
<organism evidence="13 14">
    <name type="scientific">Cryptosporidium meleagridis</name>
    <dbReference type="NCBI Taxonomy" id="93969"/>
    <lineage>
        <taxon>Eukaryota</taxon>
        <taxon>Sar</taxon>
        <taxon>Alveolata</taxon>
        <taxon>Apicomplexa</taxon>
        <taxon>Conoidasida</taxon>
        <taxon>Coccidia</taxon>
        <taxon>Eucoccidiorida</taxon>
        <taxon>Eimeriorina</taxon>
        <taxon>Cryptosporidiidae</taxon>
        <taxon>Cryptosporidium</taxon>
    </lineage>
</organism>
<feature type="transmembrane region" description="Helical" evidence="12">
    <location>
        <begin position="620"/>
        <end position="640"/>
    </location>
</feature>
<dbReference type="SUPFAM" id="SSF56784">
    <property type="entry name" value="HAD-like"/>
    <property type="match status" value="1"/>
</dbReference>
<evidence type="ECO:0000256" key="5">
    <source>
        <dbReference type="ARBA" id="ARBA00022741"/>
    </source>
</evidence>
<evidence type="ECO:0000313" key="14">
    <source>
        <dbReference type="Proteomes" id="UP000236928"/>
    </source>
</evidence>
<feature type="transmembrane region" description="Helical" evidence="12">
    <location>
        <begin position="1289"/>
        <end position="1309"/>
    </location>
</feature>
<feature type="transmembrane region" description="Helical" evidence="12">
    <location>
        <begin position="330"/>
        <end position="352"/>
    </location>
</feature>
<evidence type="ECO:0000256" key="12">
    <source>
        <dbReference type="SAM" id="Phobius"/>
    </source>
</evidence>
<dbReference type="InterPro" id="IPR001757">
    <property type="entry name" value="P_typ_ATPase"/>
</dbReference>
<name>A0A2P4YZ33_9CRYT</name>
<dbReference type="NCBIfam" id="TIGR01657">
    <property type="entry name" value="P-ATPase-V"/>
    <property type="match status" value="1"/>
</dbReference>
<keyword evidence="7" id="KW-0460">Magnesium</keyword>
<dbReference type="GO" id="GO:0016887">
    <property type="term" value="F:ATP hydrolysis activity"/>
    <property type="evidence" value="ECO:0007669"/>
    <property type="project" value="InterPro"/>
</dbReference>
<feature type="transmembrane region" description="Helical" evidence="12">
    <location>
        <begin position="21"/>
        <end position="42"/>
    </location>
</feature>
<feature type="compositionally biased region" description="Low complexity" evidence="11">
    <location>
        <begin position="845"/>
        <end position="863"/>
    </location>
</feature>
<dbReference type="InterPro" id="IPR023299">
    <property type="entry name" value="ATPase_P-typ_cyto_dom_N"/>
</dbReference>
<dbReference type="SFLD" id="SFLDS00003">
    <property type="entry name" value="Haloacid_Dehalogenase"/>
    <property type="match status" value="1"/>
</dbReference>
<feature type="transmembrane region" description="Helical" evidence="12">
    <location>
        <begin position="358"/>
        <end position="378"/>
    </location>
</feature>
<dbReference type="GO" id="GO:0006874">
    <property type="term" value="P:intracellular calcium ion homeostasis"/>
    <property type="evidence" value="ECO:0007669"/>
    <property type="project" value="TreeGrafter"/>
</dbReference>
<dbReference type="InterPro" id="IPR006544">
    <property type="entry name" value="P-type_TPase_V"/>
</dbReference>
<dbReference type="Gene3D" id="3.40.1110.10">
    <property type="entry name" value="Calcium-transporting ATPase, cytoplasmic domain N"/>
    <property type="match status" value="1"/>
</dbReference>
<dbReference type="GO" id="GO:0019829">
    <property type="term" value="F:ATPase-coupled monoatomic cation transmembrane transporter activity"/>
    <property type="evidence" value="ECO:0007669"/>
    <property type="project" value="TreeGrafter"/>
</dbReference>
<dbReference type="SUPFAM" id="SSF81665">
    <property type="entry name" value="Calcium ATPase, transmembrane domain M"/>
    <property type="match status" value="1"/>
</dbReference>
<dbReference type="Gene3D" id="2.70.150.10">
    <property type="entry name" value="Calcium-transporting ATPase, cytoplasmic transduction domain A"/>
    <property type="match status" value="1"/>
</dbReference>
<evidence type="ECO:0000256" key="2">
    <source>
        <dbReference type="ARBA" id="ARBA00006000"/>
    </source>
</evidence>
<evidence type="ECO:0000313" key="13">
    <source>
        <dbReference type="EMBL" id="POM82976.1"/>
    </source>
</evidence>
<keyword evidence="10 12" id="KW-0472">Membrane</keyword>
<dbReference type="InterPro" id="IPR023214">
    <property type="entry name" value="HAD_sf"/>
</dbReference>
<evidence type="ECO:0000256" key="6">
    <source>
        <dbReference type="ARBA" id="ARBA00022840"/>
    </source>
</evidence>
<keyword evidence="6" id="KW-0067">ATP-binding</keyword>
<dbReference type="PANTHER" id="PTHR45630">
    <property type="entry name" value="CATION-TRANSPORTING ATPASE-RELATED"/>
    <property type="match status" value="1"/>
</dbReference>
<dbReference type="Gene3D" id="3.40.50.1000">
    <property type="entry name" value="HAD superfamily/HAD-like"/>
    <property type="match status" value="1"/>
</dbReference>
<evidence type="ECO:0000256" key="4">
    <source>
        <dbReference type="ARBA" id="ARBA00022723"/>
    </source>
</evidence>
<evidence type="ECO:0000256" key="8">
    <source>
        <dbReference type="ARBA" id="ARBA00022967"/>
    </source>
</evidence>
<dbReference type="EMBL" id="JIBK01000008">
    <property type="protein sequence ID" value="POM82976.1"/>
    <property type="molecule type" value="Genomic_DNA"/>
</dbReference>
<comment type="similarity">
    <text evidence="2">Belongs to the cation transport ATPase (P-type) (TC 3.A.3) family. Type V subfamily.</text>
</comment>
<dbReference type="GO" id="GO:0005524">
    <property type="term" value="F:ATP binding"/>
    <property type="evidence" value="ECO:0007669"/>
    <property type="project" value="UniProtKB-KW"/>
</dbReference>
<reference evidence="13 14" key="1">
    <citation type="submission" date="2014-04" db="EMBL/GenBank/DDBJ databases">
        <title>Comparative Genomics of Cryptosporidium Species.</title>
        <authorList>
            <person name="Silva J.C."/>
            <person name="Su Q."/>
            <person name="Chalmers R."/>
            <person name="Chibucos M.C."/>
            <person name="Elwin K."/>
            <person name="Godinez A."/>
            <person name="Guo F."/>
            <person name="Huynh K."/>
            <person name="Orvis J."/>
            <person name="Ott S."/>
            <person name="Sadzewicz L."/>
            <person name="Sengamalay N."/>
            <person name="Shetty A."/>
            <person name="Sun M."/>
            <person name="Tallon L."/>
            <person name="Xiao L."/>
            <person name="Zhang H."/>
            <person name="Fraser C.M."/>
            <person name="Zhu G."/>
            <person name="Kissinger J."/>
            <person name="Widmer G."/>
        </authorList>
    </citation>
    <scope>NUCLEOTIDE SEQUENCE [LARGE SCALE GENOMIC DNA]</scope>
    <source>
        <strain evidence="13 14">UKMEL1</strain>
    </source>
</reference>
<dbReference type="InterPro" id="IPR018303">
    <property type="entry name" value="ATPase_P-typ_P_site"/>
</dbReference>
<dbReference type="InterPro" id="IPR023298">
    <property type="entry name" value="ATPase_P-typ_TM_dom_sf"/>
</dbReference>
<keyword evidence="14" id="KW-1185">Reference proteome</keyword>
<evidence type="ECO:0000256" key="1">
    <source>
        <dbReference type="ARBA" id="ARBA00004141"/>
    </source>
</evidence>
<feature type="transmembrane region" description="Helical" evidence="12">
    <location>
        <begin position="1367"/>
        <end position="1387"/>
    </location>
</feature>
<keyword evidence="5" id="KW-0547">Nucleotide-binding</keyword>
<dbReference type="InterPro" id="IPR044492">
    <property type="entry name" value="P_typ_ATPase_HD_dom"/>
</dbReference>
<keyword evidence="4" id="KW-0479">Metal-binding</keyword>
<sequence>MSKYTFTEYKRLNNSIFRLDVFPFITIYIVLISILLAEIFSLSKTITYKDVFDSFIYLVNFIRNLNNLNTSVNSVPVQNEEIFDDLKSNNTNYLNASELDDSNLSEELQLIIDNVPIKYIIAIFITILVNLLTFLMTHWNLKFKSIVCFSKIKKKSNGTFTSLSNKNTTHIMVNSCKYPSELCPLKYSTCIEHVGKLKDFNSLTKIKSCSIINMNKSFIIQIDAIDYLKYKPEIEKILLKNIHKSDHSNSLPNSSNINWVKFINYDKKTFVYNKTKETFIKANYPIDLPIKSYFDQLIHKGGLNMNQILLHNNLYGINNYEIPKEKFLDLFIEQIISPFFLFQIFCVLLWILDEYWQMSLFTLFMLCTLEAQMVFRRLKESDELRNMRRPSCFILVYREYTWKYINTDHLLPGDIIAISSTISSNSLKNKNFNENSSNNNNQDEEAVSIAPCDFVLLSGSITVNEAMLTGECTPKIKVSMNNDEDQDENEQNSKLNEKIFDIDGFKNHVIFAGTNIILTRSSIVTENNEFQSIIKKISNEYHNCYNVDNMNSSKNEINLNEKYSSNINNITTSSYIKYDNDKMICIGYVLRTGFNTYQGKLIRTISSSAEKISSNSLESLIFLMMLIFCSLAASSYVLYYGLNDPSRNKFKLIVSCIHIITSVIPPEFPITLSVAVTMAVVKLTKKKIYCTEPFRIPFAGKLRICAFDKTGTLTSDKMIPHGLFGINLYNHDDNSCITFDDNESKDEINGENSASVSSNSSVEVPYLSDLIMGCCNGLSLNGKTLVGDPMEKSIKRKSSWRIHHSSENNYHNIKDYSTFSIVRRYPFSPEEQRMTNIGILHIPSKKQNSLSSKPQNSSSLSQSVKFHKSLSKPNPKTYGLVISKGSPEMMLQFFKKDPEFDQNLYQNLVNECTKKGYRILALGSKYSCINDVNNHHLKREFFENDLIFCGFLALYCPIKKHSKSVIEELNQSDHQCIMITGDNILTAFHVAKNVSITNNCKDILILSKSDDETCNNINYVWKYSNGNIFNKFDNNLTHLIQINNKFNIGTTGNIFQSFIEDFKETKILEQFLLFTKIYARMSPKNKQTLINLYNNMGKMTLMCGDGTNDVGALKHSHVGISLLSNESSDSNNNSSINIKKNQKPSFFEIKKDIEARIRSGEKLTKAQIQQEIFKEFQNMDEMPKVKLGDASIASPFTYKGESPNCIIKLVRYGRSTLTTVLLMYKLMGLNSIVSAFSMSVLAHDGVKFGDFQTTVESIIMSGLFFLVLKNKPAKKLVPQKPPNSIFSPMIFLSFIIQALIHLFVIYFGWKISYSLMPINYSTNIDGPFEPNIINTTMYYLYTTCHLACFLSNAQGYPFTTPLSENKYLIYTSALVISFIITSILGIFPHLNILFSLVTSQSKYYQSIIILLVLFDIFGTLLINKLFNQLHIYFYKCKL</sequence>
<dbReference type="SFLD" id="SFLDG00002">
    <property type="entry name" value="C1.7:_P-type_atpase_like"/>
    <property type="match status" value="1"/>
</dbReference>
<feature type="transmembrane region" description="Helical" evidence="12">
    <location>
        <begin position="1407"/>
        <end position="1426"/>
    </location>
</feature>
<proteinExistence type="inferred from homology"/>
<evidence type="ECO:0000256" key="3">
    <source>
        <dbReference type="ARBA" id="ARBA00022692"/>
    </source>
</evidence>
<keyword evidence="3 12" id="KW-0812">Transmembrane</keyword>
<dbReference type="NCBIfam" id="TIGR01494">
    <property type="entry name" value="ATPase_P-type"/>
    <property type="match status" value="1"/>
</dbReference>
<dbReference type="SFLD" id="SFLDF00027">
    <property type="entry name" value="p-type_atpase"/>
    <property type="match status" value="1"/>
</dbReference>
<dbReference type="SUPFAM" id="SSF81653">
    <property type="entry name" value="Calcium ATPase, transduction domain A"/>
    <property type="match status" value="1"/>
</dbReference>
<dbReference type="PRINTS" id="PR00119">
    <property type="entry name" value="CATATPASE"/>
</dbReference>
<feature type="transmembrane region" description="Helical" evidence="12">
    <location>
        <begin position="117"/>
        <end position="136"/>
    </location>
</feature>
<dbReference type="InterPro" id="IPR036412">
    <property type="entry name" value="HAD-like_sf"/>
</dbReference>
<keyword evidence="9 12" id="KW-1133">Transmembrane helix</keyword>
<gene>
    <name evidence="13" type="ORF">CmeUKMEL1_05085</name>
</gene>
<dbReference type="InterPro" id="IPR008250">
    <property type="entry name" value="ATPase_P-typ_transduc_dom_A_sf"/>
</dbReference>
<feature type="transmembrane region" description="Helical" evidence="12">
    <location>
        <begin position="652"/>
        <end position="681"/>
    </location>
</feature>